<gene>
    <name evidence="2" type="ORF">IPZ78_03880</name>
</gene>
<dbReference type="SUPFAM" id="SSF49464">
    <property type="entry name" value="Carboxypeptidase regulatory domain-like"/>
    <property type="match status" value="1"/>
</dbReference>
<dbReference type="SUPFAM" id="SSF56935">
    <property type="entry name" value="Porins"/>
    <property type="match status" value="1"/>
</dbReference>
<evidence type="ECO:0000313" key="3">
    <source>
        <dbReference type="Proteomes" id="UP001165302"/>
    </source>
</evidence>
<dbReference type="InterPro" id="IPR008969">
    <property type="entry name" value="CarboxyPept-like_regulatory"/>
</dbReference>
<evidence type="ECO:0000313" key="2">
    <source>
        <dbReference type="EMBL" id="MCA5004295.1"/>
    </source>
</evidence>
<dbReference type="Proteomes" id="UP001165302">
    <property type="component" value="Unassembled WGS sequence"/>
</dbReference>
<proteinExistence type="predicted"/>
<keyword evidence="3" id="KW-1185">Reference proteome</keyword>
<accession>A0ABS7Z2C0</accession>
<organism evidence="2 3">
    <name type="scientific">Sphingobacterium bovistauri</name>
    <dbReference type="NCBI Taxonomy" id="2781959"/>
    <lineage>
        <taxon>Bacteria</taxon>
        <taxon>Pseudomonadati</taxon>
        <taxon>Bacteroidota</taxon>
        <taxon>Sphingobacteriia</taxon>
        <taxon>Sphingobacteriales</taxon>
        <taxon>Sphingobacteriaceae</taxon>
        <taxon>Sphingobacterium</taxon>
    </lineage>
</organism>
<evidence type="ECO:0000256" key="1">
    <source>
        <dbReference type="SAM" id="SignalP"/>
    </source>
</evidence>
<sequence>MNLRILYLLVVSLFITFQSHAQSKIKGFIIDSTHNNMLRSVSVSVFEKGKETVDKVGLTDRFGKFEISDLTFNKQYVAEFTYLGYQKAVREFVMKQNQELDLGHINMPFIENEIEAVDVIPPVRMNGDTLEFNADAFQLDSNAVVEDLLRRLPGLVVWGDGAITYNGREIPSVLVNGKPFFGGDMATAIQNIDKKAVKTVQVYDSRDREKQREDPDDKKYQMNLILKEGKDNILMGSVGAGGGTEKRYDGNLNLNRSTKRAQTTLAYSVNNVNKSLNSIDQLLKNTTFKGIGINADFDSDFMRTGILQQNVLGGRYQYDFLGTNEVGKDNLLKASVLNRWDNSLQMNESTSRLLDVVQGQENFRTNRSTNDNTARRHDANISYNNSVSSLGKRPITVRSILDLSQNNNESLSTTFNEYALVNNQSKNETENSSQLRGNSASFNTTIDLHGKAGRHTFYRGGDKYSFTDQLVMTLNVRAGISDNNNAKYTIGDYKNYLNADLNRLYHRDYNEDFDSRNLQLDLKIMDQTSGVTLGTKARWNATDMINVVTDFNNAITASNQDLSHVSNFNNVEYEPYVEFGRTLKSKNLYGRMNSHFYFSSTIAGRFYKDKNESTLDYRNLGLAYQSFLPSLRLNYSYSRQNSFHSSLSLNYNYNEEYPLLDRMRPIYDDINPAYRYFGTDKLLEKTGLHQLTLNGSYNQQRQYGFTFNLNSSIRRYTNGLTDSIVYAANQQEAYVAQILKPMDMYSISFSGKKPFMISKTQTFSVQFNTGTNWGNKFQYVGTTMQEMLNNSQNIGLEFYYTVLDKYQVGWKNNLSRYERYDKLNEVSSNNYTSYSWNSGLSMSYAFTKRWSVNTNATGRYNTSGNYSDHAVIWNASTTYRMFKGNNLELKLSAYDLLRQNMGLYFNNGLTEFTTGYRNILTQYYMLSLTYFPRKFGFK</sequence>
<reference evidence="2" key="1">
    <citation type="submission" date="2020-10" db="EMBL/GenBank/DDBJ databases">
        <authorList>
            <person name="Lu T."/>
            <person name="Wang Q."/>
            <person name="Han X."/>
        </authorList>
    </citation>
    <scope>NUCLEOTIDE SEQUENCE</scope>
    <source>
        <strain evidence="2">WQ 366</strain>
    </source>
</reference>
<name>A0ABS7Z2C0_9SPHI</name>
<feature type="signal peptide" evidence="1">
    <location>
        <begin position="1"/>
        <end position="21"/>
    </location>
</feature>
<comment type="caution">
    <text evidence="2">The sequence shown here is derived from an EMBL/GenBank/DDBJ whole genome shotgun (WGS) entry which is preliminary data.</text>
</comment>
<dbReference type="RefSeq" id="WP_225551620.1">
    <property type="nucleotide sequence ID" value="NZ_JADEYP010000004.1"/>
</dbReference>
<feature type="chain" id="PRO_5046545059" evidence="1">
    <location>
        <begin position="22"/>
        <end position="938"/>
    </location>
</feature>
<keyword evidence="1" id="KW-0732">Signal</keyword>
<dbReference type="EMBL" id="JADEYP010000004">
    <property type="protein sequence ID" value="MCA5004295.1"/>
    <property type="molecule type" value="Genomic_DNA"/>
</dbReference>
<protein>
    <submittedName>
        <fullName evidence="2">Uncharacterized protein</fullName>
    </submittedName>
</protein>